<dbReference type="PANTHER" id="PTHR13144">
    <property type="entry name" value="TEX261 PROTEIN"/>
    <property type="match status" value="1"/>
</dbReference>
<dbReference type="EMBL" id="MU157825">
    <property type="protein sequence ID" value="KAF9534757.1"/>
    <property type="molecule type" value="Genomic_DNA"/>
</dbReference>
<evidence type="ECO:0000256" key="1">
    <source>
        <dbReference type="ARBA" id="ARBA00004141"/>
    </source>
</evidence>
<name>A0A9P6ETA0_9AGAR</name>
<evidence type="ECO:0000313" key="8">
    <source>
        <dbReference type="Proteomes" id="UP000807306"/>
    </source>
</evidence>
<protein>
    <submittedName>
        <fullName evidence="7">Transmembrane adaptor Erv26</fullName>
    </submittedName>
</protein>
<dbReference type="Proteomes" id="UP000807306">
    <property type="component" value="Unassembled WGS sequence"/>
</dbReference>
<evidence type="ECO:0000256" key="3">
    <source>
        <dbReference type="ARBA" id="ARBA00022692"/>
    </source>
</evidence>
<feature type="transmembrane region" description="Helical" evidence="6">
    <location>
        <begin position="138"/>
        <end position="161"/>
    </location>
</feature>
<dbReference type="GO" id="GO:0006888">
    <property type="term" value="P:endoplasmic reticulum to Golgi vesicle-mediated transport"/>
    <property type="evidence" value="ECO:0007669"/>
    <property type="project" value="InterPro"/>
</dbReference>
<evidence type="ECO:0000256" key="2">
    <source>
        <dbReference type="ARBA" id="ARBA00008096"/>
    </source>
</evidence>
<reference evidence="7" key="1">
    <citation type="submission" date="2020-11" db="EMBL/GenBank/DDBJ databases">
        <authorList>
            <consortium name="DOE Joint Genome Institute"/>
            <person name="Ahrendt S."/>
            <person name="Riley R."/>
            <person name="Andreopoulos W."/>
            <person name="Labutti K."/>
            <person name="Pangilinan J."/>
            <person name="Ruiz-Duenas F.J."/>
            <person name="Barrasa J.M."/>
            <person name="Sanchez-Garcia M."/>
            <person name="Camarero S."/>
            <person name="Miyauchi S."/>
            <person name="Serrano A."/>
            <person name="Linde D."/>
            <person name="Babiker R."/>
            <person name="Drula E."/>
            <person name="Ayuso-Fernandez I."/>
            <person name="Pacheco R."/>
            <person name="Padilla G."/>
            <person name="Ferreira P."/>
            <person name="Barriuso J."/>
            <person name="Kellner H."/>
            <person name="Castanera R."/>
            <person name="Alfaro M."/>
            <person name="Ramirez L."/>
            <person name="Pisabarro A.G."/>
            <person name="Kuo A."/>
            <person name="Tritt A."/>
            <person name="Lipzen A."/>
            <person name="He G."/>
            <person name="Yan M."/>
            <person name="Ng V."/>
            <person name="Cullen D."/>
            <person name="Martin F."/>
            <person name="Rosso M.-N."/>
            <person name="Henrissat B."/>
            <person name="Hibbett D."/>
            <person name="Martinez A.T."/>
            <person name="Grigoriev I.V."/>
        </authorList>
    </citation>
    <scope>NUCLEOTIDE SEQUENCE</scope>
    <source>
        <strain evidence="7">CBS 506.95</strain>
    </source>
</reference>
<evidence type="ECO:0000256" key="4">
    <source>
        <dbReference type="ARBA" id="ARBA00022989"/>
    </source>
</evidence>
<dbReference type="GO" id="GO:0097020">
    <property type="term" value="F:COPII receptor activity"/>
    <property type="evidence" value="ECO:0007669"/>
    <property type="project" value="InterPro"/>
</dbReference>
<comment type="caution">
    <text evidence="7">The sequence shown here is derived from an EMBL/GenBank/DDBJ whole genome shotgun (WGS) entry which is preliminary data.</text>
</comment>
<dbReference type="PANTHER" id="PTHR13144:SF0">
    <property type="entry name" value="PROTEIN TEX261"/>
    <property type="match status" value="1"/>
</dbReference>
<accession>A0A9P6ETA0</accession>
<comment type="subcellular location">
    <subcellularLocation>
        <location evidence="1">Membrane</location>
        <topology evidence="1">Multi-pass membrane protein</topology>
    </subcellularLocation>
</comment>
<comment type="similarity">
    <text evidence="2">Belongs to the SVP26 family.</text>
</comment>
<feature type="transmembrane region" description="Helical" evidence="6">
    <location>
        <begin position="86"/>
        <end position="117"/>
    </location>
</feature>
<keyword evidence="3 6" id="KW-0812">Transmembrane</keyword>
<gene>
    <name evidence="7" type="ORF">CPB83DRAFT_213672</name>
</gene>
<proteinExistence type="inferred from homology"/>
<organism evidence="7 8">
    <name type="scientific">Crepidotus variabilis</name>
    <dbReference type="NCBI Taxonomy" id="179855"/>
    <lineage>
        <taxon>Eukaryota</taxon>
        <taxon>Fungi</taxon>
        <taxon>Dikarya</taxon>
        <taxon>Basidiomycota</taxon>
        <taxon>Agaricomycotina</taxon>
        <taxon>Agaricomycetes</taxon>
        <taxon>Agaricomycetidae</taxon>
        <taxon>Agaricales</taxon>
        <taxon>Agaricineae</taxon>
        <taxon>Crepidotaceae</taxon>
        <taxon>Crepidotus</taxon>
    </lineage>
</organism>
<keyword evidence="8" id="KW-1185">Reference proteome</keyword>
<dbReference type="Pfam" id="PF04148">
    <property type="entry name" value="Erv26"/>
    <property type="match status" value="1"/>
</dbReference>
<feature type="transmembrane region" description="Helical" evidence="6">
    <location>
        <begin position="50"/>
        <end position="80"/>
    </location>
</feature>
<dbReference type="GO" id="GO:0000139">
    <property type="term" value="C:Golgi membrane"/>
    <property type="evidence" value="ECO:0007669"/>
    <property type="project" value="TreeGrafter"/>
</dbReference>
<evidence type="ECO:0000313" key="7">
    <source>
        <dbReference type="EMBL" id="KAF9534757.1"/>
    </source>
</evidence>
<dbReference type="GO" id="GO:0005789">
    <property type="term" value="C:endoplasmic reticulum membrane"/>
    <property type="evidence" value="ECO:0007669"/>
    <property type="project" value="TreeGrafter"/>
</dbReference>
<keyword evidence="4 6" id="KW-1133">Transmembrane helix</keyword>
<keyword evidence="5 6" id="KW-0472">Membrane</keyword>
<dbReference type="GO" id="GO:0030134">
    <property type="term" value="C:COPII-coated ER to Golgi transport vesicle"/>
    <property type="evidence" value="ECO:0007669"/>
    <property type="project" value="TreeGrafter"/>
</dbReference>
<evidence type="ECO:0000256" key="5">
    <source>
        <dbReference type="ARBA" id="ARBA00023136"/>
    </source>
</evidence>
<sequence>MGLLYYVSYLAAVAAFAFVTLSLASGLLYVSELIEEHSRLAKLVGQRSIYVIIVLHAVFYFTDNLPFLQTVFSVVCHIVYLQNFSITWPLISLTSVSFLASCGLVIADHFMWFFYFARVTTEARHLKTYRGINSHAPGFTEIASFFGICVWFTPLFLFLSLSANDNALPMTNGE</sequence>
<feature type="transmembrane region" description="Helical" evidence="6">
    <location>
        <begin position="6"/>
        <end position="30"/>
    </location>
</feature>
<dbReference type="OrthoDB" id="28257at2759"/>
<evidence type="ECO:0000256" key="6">
    <source>
        <dbReference type="SAM" id="Phobius"/>
    </source>
</evidence>
<dbReference type="InterPro" id="IPR007277">
    <property type="entry name" value="Svp26/Tex261"/>
</dbReference>
<dbReference type="AlphaFoldDB" id="A0A9P6ETA0"/>